<evidence type="ECO:0000256" key="10">
    <source>
        <dbReference type="ARBA" id="ARBA00023008"/>
    </source>
</evidence>
<evidence type="ECO:0000256" key="6">
    <source>
        <dbReference type="ARBA" id="ARBA00022723"/>
    </source>
</evidence>
<dbReference type="GO" id="GO:0009055">
    <property type="term" value="F:electron transfer activity"/>
    <property type="evidence" value="ECO:0007669"/>
    <property type="project" value="InterPro"/>
</dbReference>
<dbReference type="RefSeq" id="WP_185779347.1">
    <property type="nucleotide sequence ID" value="NZ_JACJUU010000004.1"/>
</dbReference>
<dbReference type="Pfam" id="PF07731">
    <property type="entry name" value="Cu-oxidase_2"/>
    <property type="match status" value="1"/>
</dbReference>
<dbReference type="PRINTS" id="PR00695">
    <property type="entry name" value="CUNO2RDTASE"/>
</dbReference>
<dbReference type="Gene3D" id="2.60.40.420">
    <property type="entry name" value="Cupredoxins - blue copper proteins"/>
    <property type="match status" value="3"/>
</dbReference>
<dbReference type="CDD" id="cd11020">
    <property type="entry name" value="CuRO_1_CuNIR"/>
    <property type="match status" value="1"/>
</dbReference>
<feature type="region of interest" description="Disordered" evidence="14">
    <location>
        <begin position="145"/>
        <end position="169"/>
    </location>
</feature>
<dbReference type="GO" id="GO:0050421">
    <property type="term" value="F:nitrite reductase (NO-forming) activity"/>
    <property type="evidence" value="ECO:0007669"/>
    <property type="project" value="UniProtKB-EC"/>
</dbReference>
<comment type="subcellular location">
    <subcellularLocation>
        <location evidence="1">Periplasm</location>
    </subcellularLocation>
</comment>
<feature type="signal peptide" evidence="13">
    <location>
        <begin position="1"/>
        <end position="22"/>
    </location>
</feature>
<evidence type="ECO:0000313" key="18">
    <source>
        <dbReference type="EMBL" id="MBC2769616.1"/>
    </source>
</evidence>
<dbReference type="SUPFAM" id="SSF49503">
    <property type="entry name" value="Cupredoxins"/>
    <property type="match status" value="3"/>
</dbReference>
<dbReference type="GO" id="GO:0005507">
    <property type="term" value="F:copper ion binding"/>
    <property type="evidence" value="ECO:0007669"/>
    <property type="project" value="InterPro"/>
</dbReference>
<dbReference type="EMBL" id="JACJUU010000004">
    <property type="protein sequence ID" value="MBC2769616.1"/>
    <property type="molecule type" value="Genomic_DNA"/>
</dbReference>
<gene>
    <name evidence="18" type="primary">nirK</name>
    <name evidence="18" type="ORF">GTU67_06770</name>
</gene>
<evidence type="ECO:0000256" key="14">
    <source>
        <dbReference type="SAM" id="MobiDB-lite"/>
    </source>
</evidence>
<feature type="domain" description="Plastocyanin-like" evidence="16">
    <location>
        <begin position="342"/>
        <end position="438"/>
    </location>
</feature>
<evidence type="ECO:0000259" key="17">
    <source>
        <dbReference type="Pfam" id="PF07732"/>
    </source>
</evidence>
<dbReference type="InterPro" id="IPR008972">
    <property type="entry name" value="Cupredoxin"/>
</dbReference>
<organism evidence="18 19">
    <name type="scientific">Pusillimonas minor</name>
    <dbReference type="NCBI Taxonomy" id="2697024"/>
    <lineage>
        <taxon>Bacteria</taxon>
        <taxon>Pseudomonadati</taxon>
        <taxon>Pseudomonadota</taxon>
        <taxon>Betaproteobacteria</taxon>
        <taxon>Burkholderiales</taxon>
        <taxon>Alcaligenaceae</taxon>
        <taxon>Pusillimonas</taxon>
    </lineage>
</organism>
<keyword evidence="13" id="KW-0732">Signal</keyword>
<evidence type="ECO:0000256" key="2">
    <source>
        <dbReference type="ARBA" id="ARBA00010609"/>
    </source>
</evidence>
<dbReference type="EC" id="1.7.2.1" evidence="4 13"/>
<sequence>MKILLTLFAFFWAFAGGSAALAAEQQPVTYKPDITFTLRTSIADGKLVYIGDAGAIAGKVNPDLHVPSNAVVQINVINGDGAIHDIAVPEFGAKSDNITGKGSATAIVLRASKDGTFEYLCTLPGHKAAGMFGKLIVGDPKQAAPSNALDVSQDPTQVGTPVGKRGPQTHTVDLETTEVVGQLTNGSTYKYWTFNNKVPGPFIRVRVGDTVKVNLTNAKEAAHIHSVDFHAVTGPGGGAAVTQAAPGQTKSFTFKAMHPGLYVYHCATPMVAQHITNGMYGMILVEPEGGLSKVDREFYVMQGELYTAQKHGSQGLQEFSLEKLLDENPEHLMFNGTMSALTEKYKLQAKVGETVRIFFGVGGPNLASSFHVIGEIFDKVYKHASLTSPPLTNVQTTLVPPGGATMVEFKVDVPGNYLLVDHALSRVEKGLSGVLEVTGKEDHTIFHSTEKIDPASGH</sequence>
<comment type="cofactor">
    <cofactor evidence="13">
        <name>Cu(+)</name>
        <dbReference type="ChEBI" id="CHEBI:49552"/>
    </cofactor>
    <text evidence="13">Binds 1 Cu(+) ion.</text>
</comment>
<accession>A0A842HMZ9</accession>
<dbReference type="InterPro" id="IPR000923">
    <property type="entry name" value="BlueCu_1"/>
</dbReference>
<dbReference type="FunFam" id="2.60.40.420:FF:000093">
    <property type="entry name" value="Copper-containing nitrite reductase"/>
    <property type="match status" value="1"/>
</dbReference>
<dbReference type="AlphaFoldDB" id="A0A842HMZ9"/>
<evidence type="ECO:0000256" key="3">
    <source>
        <dbReference type="ARBA" id="ARBA00011233"/>
    </source>
</evidence>
<dbReference type="PANTHER" id="PTHR11709">
    <property type="entry name" value="MULTI-COPPER OXIDASE"/>
    <property type="match status" value="1"/>
</dbReference>
<feature type="binding site" description="type 1 copper site" evidence="12">
    <location>
        <position position="274"/>
    </location>
    <ligand>
        <name>Cu cation</name>
        <dbReference type="ChEBI" id="CHEBI:23378"/>
        <label>1</label>
    </ligand>
</feature>
<keyword evidence="6 12" id="KW-0479">Metal-binding</keyword>
<evidence type="ECO:0000256" key="4">
    <source>
        <dbReference type="ARBA" id="ARBA00011882"/>
    </source>
</evidence>
<dbReference type="InterPro" id="IPR001287">
    <property type="entry name" value="NO2-reductase_Cu"/>
</dbReference>
<evidence type="ECO:0000256" key="5">
    <source>
        <dbReference type="ARBA" id="ARBA00017290"/>
    </source>
</evidence>
<dbReference type="InterPro" id="IPR011706">
    <property type="entry name" value="Cu-oxidase_C"/>
</dbReference>
<keyword evidence="9 13" id="KW-0560">Oxidoreductase</keyword>
<keyword evidence="10 12" id="KW-0186">Copper</keyword>
<evidence type="ECO:0000313" key="19">
    <source>
        <dbReference type="Proteomes" id="UP000545386"/>
    </source>
</evidence>
<feature type="binding site" description="type 1 copper site" evidence="12">
    <location>
        <position position="230"/>
    </location>
    <ligand>
        <name>Cu cation</name>
        <dbReference type="ChEBI" id="CHEBI:23378"/>
        <label>1</label>
    </ligand>
</feature>
<comment type="similarity">
    <text evidence="2 13">Belongs to the multicopper oxidase family.</text>
</comment>
<evidence type="ECO:0000256" key="1">
    <source>
        <dbReference type="ARBA" id="ARBA00004418"/>
    </source>
</evidence>
<feature type="chain" id="PRO_5033095111" description="Copper-containing nitrite reductase" evidence="13">
    <location>
        <begin position="23"/>
        <end position="458"/>
    </location>
</feature>
<evidence type="ECO:0000256" key="12">
    <source>
        <dbReference type="PIRSR" id="PIRSR601287-1"/>
    </source>
</evidence>
<dbReference type="InterPro" id="IPR033138">
    <property type="entry name" value="Cu_oxidase_CS"/>
</dbReference>
<feature type="binding site" description="type 1 copper site" evidence="12">
    <location>
        <position position="422"/>
    </location>
    <ligand>
        <name>Cu cation</name>
        <dbReference type="ChEBI" id="CHEBI:23378"/>
        <label>1</label>
    </ligand>
</feature>
<dbReference type="InterPro" id="IPR011707">
    <property type="entry name" value="Cu-oxidase-like_N"/>
</dbReference>
<comment type="caution">
    <text evidence="18">The sequence shown here is derived from an EMBL/GenBank/DDBJ whole genome shotgun (WGS) entry which is preliminary data.</text>
</comment>
<dbReference type="Pfam" id="PF07732">
    <property type="entry name" value="Cu-oxidase_3"/>
    <property type="match status" value="1"/>
</dbReference>
<dbReference type="NCBIfam" id="TIGR02376">
    <property type="entry name" value="Cu_nitrite_red"/>
    <property type="match status" value="1"/>
</dbReference>
<evidence type="ECO:0000256" key="7">
    <source>
        <dbReference type="ARBA" id="ARBA00022737"/>
    </source>
</evidence>
<keyword evidence="7" id="KW-0677">Repeat</keyword>
<reference evidence="18 19" key="1">
    <citation type="submission" date="2020-08" db="EMBL/GenBank/DDBJ databases">
        <title>Paraeoetvoesia sp. YC-7-48 draft genome sequence.</title>
        <authorList>
            <person name="Yao L."/>
        </authorList>
    </citation>
    <scope>NUCLEOTIDE SEQUENCE [LARGE SCALE GENOMIC DNA]</scope>
    <source>
        <strain evidence="19">YC-7-48</strain>
    </source>
</reference>
<evidence type="ECO:0000259" key="15">
    <source>
        <dbReference type="Pfam" id="PF00127"/>
    </source>
</evidence>
<feature type="binding site" description="type 1 copper site" evidence="12">
    <location>
        <position position="279"/>
    </location>
    <ligand>
        <name>Cu cation</name>
        <dbReference type="ChEBI" id="CHEBI:23378"/>
        <label>1</label>
    </ligand>
</feature>
<evidence type="ECO:0000259" key="16">
    <source>
        <dbReference type="Pfam" id="PF07731"/>
    </source>
</evidence>
<comment type="cofactor">
    <cofactor evidence="13">
        <name>Cu(2+)</name>
        <dbReference type="ChEBI" id="CHEBI:29036"/>
    </cofactor>
    <text evidence="13">Binds 1 Cu(+) ion.</text>
</comment>
<evidence type="ECO:0000256" key="9">
    <source>
        <dbReference type="ARBA" id="ARBA00023002"/>
    </source>
</evidence>
<dbReference type="GO" id="GO:0042597">
    <property type="term" value="C:periplasmic space"/>
    <property type="evidence" value="ECO:0007669"/>
    <property type="project" value="UniProtKB-SubCell"/>
</dbReference>
<dbReference type="Proteomes" id="UP000545386">
    <property type="component" value="Unassembled WGS sequence"/>
</dbReference>
<dbReference type="PANTHER" id="PTHR11709:SF394">
    <property type="entry name" value="FI03373P-RELATED"/>
    <property type="match status" value="1"/>
</dbReference>
<name>A0A842HMZ9_9BURK</name>
<comment type="catalytic activity">
    <reaction evidence="11 13">
        <text>nitric oxide + Fe(III)-[cytochrome c] + H2O = Fe(II)-[cytochrome c] + nitrite + 2 H(+)</text>
        <dbReference type="Rhea" id="RHEA:15233"/>
        <dbReference type="Rhea" id="RHEA-COMP:10350"/>
        <dbReference type="Rhea" id="RHEA-COMP:14399"/>
        <dbReference type="ChEBI" id="CHEBI:15377"/>
        <dbReference type="ChEBI" id="CHEBI:15378"/>
        <dbReference type="ChEBI" id="CHEBI:16301"/>
        <dbReference type="ChEBI" id="CHEBI:16480"/>
        <dbReference type="ChEBI" id="CHEBI:29033"/>
        <dbReference type="ChEBI" id="CHEBI:29034"/>
        <dbReference type="EC" id="1.7.2.1"/>
    </reaction>
</comment>
<evidence type="ECO:0000256" key="11">
    <source>
        <dbReference type="ARBA" id="ARBA00049340"/>
    </source>
</evidence>
<evidence type="ECO:0000256" key="8">
    <source>
        <dbReference type="ARBA" id="ARBA00022764"/>
    </source>
</evidence>
<feature type="binding site" description="type 1 copper site" evidence="12">
    <location>
        <position position="225"/>
    </location>
    <ligand>
        <name>Cu cation</name>
        <dbReference type="ChEBI" id="CHEBI:23378"/>
        <label>1</label>
    </ligand>
</feature>
<feature type="compositionally biased region" description="Polar residues" evidence="14">
    <location>
        <begin position="149"/>
        <end position="159"/>
    </location>
</feature>
<dbReference type="Pfam" id="PF00127">
    <property type="entry name" value="Copper-bind"/>
    <property type="match status" value="1"/>
</dbReference>
<keyword evidence="19" id="KW-1185">Reference proteome</keyword>
<keyword evidence="8" id="KW-0574">Periplasm</keyword>
<proteinExistence type="inferred from homology"/>
<evidence type="ECO:0000256" key="13">
    <source>
        <dbReference type="RuleBase" id="RU365025"/>
    </source>
</evidence>
<feature type="domain" description="Plastocyanin-like" evidence="17">
    <location>
        <begin position="184"/>
        <end position="288"/>
    </location>
</feature>
<feature type="domain" description="Blue (type 1) copper" evidence="15">
    <location>
        <begin position="93"/>
        <end position="137"/>
    </location>
</feature>
<feature type="binding site" description="type 1 copper site" evidence="12">
    <location>
        <position position="266"/>
    </location>
    <ligand>
        <name>Cu cation</name>
        <dbReference type="ChEBI" id="CHEBI:23378"/>
        <label>1</label>
    </ligand>
</feature>
<protein>
    <recommendedName>
        <fullName evidence="5 13">Copper-containing nitrite reductase</fullName>
        <ecNumber evidence="4 13">1.7.2.1</ecNumber>
    </recommendedName>
</protein>
<feature type="binding site" description="type 1 copper site" evidence="12">
    <location>
        <position position="265"/>
    </location>
    <ligand>
        <name>Cu cation</name>
        <dbReference type="ChEBI" id="CHEBI:23378"/>
        <label>1</label>
    </ligand>
</feature>
<dbReference type="InterPro" id="IPR045087">
    <property type="entry name" value="Cu-oxidase_fam"/>
</dbReference>
<dbReference type="CDD" id="cd04208">
    <property type="entry name" value="CuRO_2_CuNIR"/>
    <property type="match status" value="1"/>
</dbReference>
<comment type="subunit">
    <text evidence="3 13">Homotrimer.</text>
</comment>
<dbReference type="PROSITE" id="PS00079">
    <property type="entry name" value="MULTICOPPER_OXIDASE1"/>
    <property type="match status" value="1"/>
</dbReference>